<protein>
    <submittedName>
        <fullName evidence="2">Uncharacterized protein</fullName>
    </submittedName>
</protein>
<comment type="caution">
    <text evidence="2">The sequence shown here is derived from an EMBL/GenBank/DDBJ whole genome shotgun (WGS) entry which is preliminary data.</text>
</comment>
<accession>A0A5B7D3I2</accession>
<evidence type="ECO:0000313" key="3">
    <source>
        <dbReference type="Proteomes" id="UP000324222"/>
    </source>
</evidence>
<gene>
    <name evidence="2" type="ORF">E2C01_009000</name>
</gene>
<feature type="region of interest" description="Disordered" evidence="1">
    <location>
        <begin position="1"/>
        <end position="79"/>
    </location>
</feature>
<name>A0A5B7D3I2_PORTR</name>
<organism evidence="2 3">
    <name type="scientific">Portunus trituberculatus</name>
    <name type="common">Swimming crab</name>
    <name type="synonym">Neptunus trituberculatus</name>
    <dbReference type="NCBI Taxonomy" id="210409"/>
    <lineage>
        <taxon>Eukaryota</taxon>
        <taxon>Metazoa</taxon>
        <taxon>Ecdysozoa</taxon>
        <taxon>Arthropoda</taxon>
        <taxon>Crustacea</taxon>
        <taxon>Multicrustacea</taxon>
        <taxon>Malacostraca</taxon>
        <taxon>Eumalacostraca</taxon>
        <taxon>Eucarida</taxon>
        <taxon>Decapoda</taxon>
        <taxon>Pleocyemata</taxon>
        <taxon>Brachyura</taxon>
        <taxon>Eubrachyura</taxon>
        <taxon>Portunoidea</taxon>
        <taxon>Portunidae</taxon>
        <taxon>Portuninae</taxon>
        <taxon>Portunus</taxon>
    </lineage>
</organism>
<reference evidence="2 3" key="1">
    <citation type="submission" date="2019-05" db="EMBL/GenBank/DDBJ databases">
        <title>Another draft genome of Portunus trituberculatus and its Hox gene families provides insights of decapod evolution.</title>
        <authorList>
            <person name="Jeong J.-H."/>
            <person name="Song I."/>
            <person name="Kim S."/>
            <person name="Choi T."/>
            <person name="Kim D."/>
            <person name="Ryu S."/>
            <person name="Kim W."/>
        </authorList>
    </citation>
    <scope>NUCLEOTIDE SEQUENCE [LARGE SCALE GENOMIC DNA]</scope>
    <source>
        <tissue evidence="2">Muscle</tissue>
    </source>
</reference>
<dbReference type="Proteomes" id="UP000324222">
    <property type="component" value="Unassembled WGS sequence"/>
</dbReference>
<dbReference type="EMBL" id="VSRR010000485">
    <property type="protein sequence ID" value="MPC16180.1"/>
    <property type="molecule type" value="Genomic_DNA"/>
</dbReference>
<evidence type="ECO:0000313" key="2">
    <source>
        <dbReference type="EMBL" id="MPC16180.1"/>
    </source>
</evidence>
<feature type="compositionally biased region" description="Basic and acidic residues" evidence="1">
    <location>
        <begin position="31"/>
        <end position="79"/>
    </location>
</feature>
<dbReference type="AlphaFoldDB" id="A0A5B7D3I2"/>
<proteinExistence type="predicted"/>
<evidence type="ECO:0000256" key="1">
    <source>
        <dbReference type="SAM" id="MobiDB-lite"/>
    </source>
</evidence>
<keyword evidence="3" id="KW-1185">Reference proteome</keyword>
<sequence>MNKNQTEEQEETGKDYAHHSLLGTVRQGGEGSKENGETRARKRESWDGEAGGDRDSPKEEAAEQEGEKEREKRGAETQK</sequence>